<evidence type="ECO:0000256" key="2">
    <source>
        <dbReference type="ARBA" id="ARBA00022723"/>
    </source>
</evidence>
<sequence>MINFHRNERAASLPARLSRSWLLVSAAATEEVIAQALESEADSVLIDLEDGCPEDQKDAARERVVAVLNGGAASAWVRINGIESDHWAKDLEALNNAAGLKGVMLAMTEHPDHVTRTAMMLPAGTPVIALIETALGMVNVVRIAKAPGTFRLAFGQGDYRRDTGVSDDPIALAFARSQMVLASRVGGLAGPIDGPSVGKYGSDLIKDCAVTTSHGMTGKLTLDPAQTETINLGLAPSADEIAWARELLQKSEGDSVPKDGSYLPRLARARKVSSLAKTYGLWRS</sequence>
<comment type="cofactor">
    <cofactor evidence="1">
        <name>Mg(2+)</name>
        <dbReference type="ChEBI" id="CHEBI:18420"/>
    </cofactor>
</comment>
<dbReference type="PANTHER" id="PTHR32308:SF10">
    <property type="entry name" value="CITRATE LYASE SUBUNIT BETA"/>
    <property type="match status" value="1"/>
</dbReference>
<name>A0ABP9AZ87_9MICC</name>
<keyword evidence="6" id="KW-1185">Reference proteome</keyword>
<proteinExistence type="predicted"/>
<evidence type="ECO:0000313" key="5">
    <source>
        <dbReference type="EMBL" id="GAA4788295.1"/>
    </source>
</evidence>
<dbReference type="InterPro" id="IPR005000">
    <property type="entry name" value="Aldolase/citrate-lyase_domain"/>
</dbReference>
<dbReference type="Proteomes" id="UP001500187">
    <property type="component" value="Unassembled WGS sequence"/>
</dbReference>
<dbReference type="RefSeq" id="WP_345443741.1">
    <property type="nucleotide sequence ID" value="NZ_BAABKP010000001.1"/>
</dbReference>
<keyword evidence="3" id="KW-0460">Magnesium</keyword>
<dbReference type="Pfam" id="PF03328">
    <property type="entry name" value="HpcH_HpaI"/>
    <property type="match status" value="1"/>
</dbReference>
<evidence type="ECO:0000313" key="6">
    <source>
        <dbReference type="Proteomes" id="UP001500187"/>
    </source>
</evidence>
<evidence type="ECO:0000256" key="3">
    <source>
        <dbReference type="ARBA" id="ARBA00022842"/>
    </source>
</evidence>
<feature type="domain" description="HpcH/HpaI aldolase/citrate lyase" evidence="4">
    <location>
        <begin position="25"/>
        <end position="189"/>
    </location>
</feature>
<dbReference type="PANTHER" id="PTHR32308">
    <property type="entry name" value="LYASE BETA SUBUNIT, PUTATIVE (AFU_ORTHOLOGUE AFUA_4G13030)-RELATED"/>
    <property type="match status" value="1"/>
</dbReference>
<evidence type="ECO:0000256" key="1">
    <source>
        <dbReference type="ARBA" id="ARBA00001946"/>
    </source>
</evidence>
<dbReference type="GO" id="GO:0016829">
    <property type="term" value="F:lyase activity"/>
    <property type="evidence" value="ECO:0007669"/>
    <property type="project" value="UniProtKB-KW"/>
</dbReference>
<reference evidence="6" key="1">
    <citation type="journal article" date="2019" name="Int. J. Syst. Evol. Microbiol.">
        <title>The Global Catalogue of Microorganisms (GCM) 10K type strain sequencing project: providing services to taxonomists for standard genome sequencing and annotation.</title>
        <authorList>
            <consortium name="The Broad Institute Genomics Platform"/>
            <consortium name="The Broad Institute Genome Sequencing Center for Infectious Disease"/>
            <person name="Wu L."/>
            <person name="Ma J."/>
        </authorList>
    </citation>
    <scope>NUCLEOTIDE SEQUENCE [LARGE SCALE GENOMIC DNA]</scope>
    <source>
        <strain evidence="6">JCM 18541</strain>
    </source>
</reference>
<accession>A0ABP9AZ87</accession>
<dbReference type="PIRSF" id="PIRSF015582">
    <property type="entry name" value="Cit_lyase_B"/>
    <property type="match status" value="1"/>
</dbReference>
<dbReference type="EMBL" id="BAABKP010000001">
    <property type="protein sequence ID" value="GAA4788295.1"/>
    <property type="molecule type" value="Genomic_DNA"/>
</dbReference>
<dbReference type="SUPFAM" id="SSF51621">
    <property type="entry name" value="Phosphoenolpyruvate/pyruvate domain"/>
    <property type="match status" value="1"/>
</dbReference>
<protein>
    <submittedName>
        <fullName evidence="5">CoA ester lyase</fullName>
    </submittedName>
</protein>
<dbReference type="InterPro" id="IPR040442">
    <property type="entry name" value="Pyrv_kinase-like_dom_sf"/>
</dbReference>
<organism evidence="5 6">
    <name type="scientific">Rothia endophytica</name>
    <dbReference type="NCBI Taxonomy" id="1324766"/>
    <lineage>
        <taxon>Bacteria</taxon>
        <taxon>Bacillati</taxon>
        <taxon>Actinomycetota</taxon>
        <taxon>Actinomycetes</taxon>
        <taxon>Micrococcales</taxon>
        <taxon>Micrococcaceae</taxon>
        <taxon>Rothia</taxon>
    </lineage>
</organism>
<comment type="caution">
    <text evidence="5">The sequence shown here is derived from an EMBL/GenBank/DDBJ whole genome shotgun (WGS) entry which is preliminary data.</text>
</comment>
<keyword evidence="5" id="KW-0456">Lyase</keyword>
<keyword evidence="2" id="KW-0479">Metal-binding</keyword>
<dbReference type="Gene3D" id="3.20.20.60">
    <property type="entry name" value="Phosphoenolpyruvate-binding domains"/>
    <property type="match status" value="1"/>
</dbReference>
<dbReference type="InterPro" id="IPR011206">
    <property type="entry name" value="Citrate_lyase_beta/mcl1/mcl2"/>
</dbReference>
<dbReference type="InterPro" id="IPR015813">
    <property type="entry name" value="Pyrv/PenolPyrv_kinase-like_dom"/>
</dbReference>
<gene>
    <name evidence="5" type="ORF">GCM10023352_02540</name>
</gene>
<evidence type="ECO:0000259" key="4">
    <source>
        <dbReference type="Pfam" id="PF03328"/>
    </source>
</evidence>